<dbReference type="InterPro" id="IPR020459">
    <property type="entry name" value="AMP-binding"/>
</dbReference>
<evidence type="ECO:0000256" key="1">
    <source>
        <dbReference type="ARBA" id="ARBA00022450"/>
    </source>
</evidence>
<dbReference type="PANTHER" id="PTHR44845:SF7">
    <property type="entry name" value="PLIPASTATIN SYNTHASE SUBUNIT D"/>
    <property type="match status" value="1"/>
</dbReference>
<dbReference type="InterPro" id="IPR020845">
    <property type="entry name" value="AMP-binding_CS"/>
</dbReference>
<dbReference type="EMBL" id="CAJPVJ010000402">
    <property type="protein sequence ID" value="CAG2162349.1"/>
    <property type="molecule type" value="Genomic_DNA"/>
</dbReference>
<feature type="region of interest" description="Disordered" evidence="3">
    <location>
        <begin position="518"/>
        <end position="553"/>
    </location>
</feature>
<evidence type="ECO:0000313" key="6">
    <source>
        <dbReference type="EMBL" id="CAD7639365.1"/>
    </source>
</evidence>
<evidence type="ECO:0008006" key="8">
    <source>
        <dbReference type="Google" id="ProtNLM"/>
    </source>
</evidence>
<accession>A0A7R9LF85</accession>
<dbReference type="PANTHER" id="PTHR44845">
    <property type="entry name" value="CARRIER DOMAIN-CONTAINING PROTEIN"/>
    <property type="match status" value="1"/>
</dbReference>
<dbReference type="OrthoDB" id="416786at2759"/>
<dbReference type="AlphaFoldDB" id="A0A7R9LF85"/>
<feature type="domain" description="AMP-dependent synthetase/ligase" evidence="4">
    <location>
        <begin position="47"/>
        <end position="267"/>
    </location>
</feature>
<dbReference type="Pfam" id="PF13193">
    <property type="entry name" value="AMP-binding_C"/>
    <property type="match status" value="1"/>
</dbReference>
<gene>
    <name evidence="6" type="ORF">ONB1V03_LOCUS1945</name>
</gene>
<dbReference type="Pfam" id="PF00501">
    <property type="entry name" value="AMP-binding"/>
    <property type="match status" value="1"/>
</dbReference>
<name>A0A7R9LF85_9ACAR</name>
<dbReference type="InterPro" id="IPR025110">
    <property type="entry name" value="AMP-bd_C"/>
</dbReference>
<keyword evidence="2" id="KW-0597">Phosphoprotein</keyword>
<dbReference type="Gene3D" id="3.40.50.12780">
    <property type="entry name" value="N-terminal domain of ligase-like"/>
    <property type="match status" value="1"/>
</dbReference>
<feature type="domain" description="AMP-binding enzyme C-terminal" evidence="5">
    <location>
        <begin position="430"/>
        <end position="509"/>
    </location>
</feature>
<organism evidence="6">
    <name type="scientific">Oppiella nova</name>
    <dbReference type="NCBI Taxonomy" id="334625"/>
    <lineage>
        <taxon>Eukaryota</taxon>
        <taxon>Metazoa</taxon>
        <taxon>Ecdysozoa</taxon>
        <taxon>Arthropoda</taxon>
        <taxon>Chelicerata</taxon>
        <taxon>Arachnida</taxon>
        <taxon>Acari</taxon>
        <taxon>Acariformes</taxon>
        <taxon>Sarcoptiformes</taxon>
        <taxon>Oribatida</taxon>
        <taxon>Brachypylina</taxon>
        <taxon>Oppioidea</taxon>
        <taxon>Oppiidae</taxon>
        <taxon>Oppiella</taxon>
    </lineage>
</organism>
<evidence type="ECO:0000256" key="2">
    <source>
        <dbReference type="ARBA" id="ARBA00022553"/>
    </source>
</evidence>
<proteinExistence type="predicted"/>
<evidence type="ECO:0000259" key="4">
    <source>
        <dbReference type="Pfam" id="PF00501"/>
    </source>
</evidence>
<dbReference type="EMBL" id="OC915227">
    <property type="protein sequence ID" value="CAD7639365.1"/>
    <property type="molecule type" value="Genomic_DNA"/>
</dbReference>
<keyword evidence="1" id="KW-0596">Phosphopantetheine</keyword>
<evidence type="ECO:0000259" key="5">
    <source>
        <dbReference type="Pfam" id="PF13193"/>
    </source>
</evidence>
<evidence type="ECO:0000313" key="7">
    <source>
        <dbReference type="Proteomes" id="UP000728032"/>
    </source>
</evidence>
<feature type="non-terminal residue" evidence="6">
    <location>
        <position position="1"/>
    </location>
</feature>
<evidence type="ECO:0000256" key="3">
    <source>
        <dbReference type="SAM" id="MobiDB-lite"/>
    </source>
</evidence>
<reference evidence="6" key="1">
    <citation type="submission" date="2020-11" db="EMBL/GenBank/DDBJ databases">
        <authorList>
            <person name="Tran Van P."/>
        </authorList>
    </citation>
    <scope>NUCLEOTIDE SEQUENCE</scope>
</reference>
<dbReference type="CDD" id="cd05930">
    <property type="entry name" value="A_NRPS"/>
    <property type="match status" value="1"/>
</dbReference>
<dbReference type="PROSITE" id="PS00455">
    <property type="entry name" value="AMP_BINDING"/>
    <property type="match status" value="1"/>
</dbReference>
<dbReference type="GO" id="GO:0044550">
    <property type="term" value="P:secondary metabolite biosynthetic process"/>
    <property type="evidence" value="ECO:0007669"/>
    <property type="project" value="UniProtKB-ARBA"/>
</dbReference>
<dbReference type="Gene3D" id="3.30.300.30">
    <property type="match status" value="2"/>
</dbReference>
<protein>
    <recommendedName>
        <fullName evidence="8">Amino acid adenylation domain-containing protein</fullName>
    </recommendedName>
</protein>
<dbReference type="Proteomes" id="UP000728032">
    <property type="component" value="Unassembled WGS sequence"/>
</dbReference>
<keyword evidence="7" id="KW-1185">Reference proteome</keyword>
<dbReference type="FunFam" id="3.30.300.30:FF:000010">
    <property type="entry name" value="Enterobactin synthetase component F"/>
    <property type="match status" value="1"/>
</dbReference>
<dbReference type="PRINTS" id="PR00154">
    <property type="entry name" value="AMPBINDING"/>
</dbReference>
<dbReference type="InterPro" id="IPR000873">
    <property type="entry name" value="AMP-dep_synth/lig_dom"/>
</dbReference>
<feature type="non-terminal residue" evidence="6">
    <location>
        <position position="569"/>
    </location>
</feature>
<dbReference type="InterPro" id="IPR042099">
    <property type="entry name" value="ANL_N_sf"/>
</dbReference>
<dbReference type="SUPFAM" id="SSF56801">
    <property type="entry name" value="Acetyl-CoA synthetase-like"/>
    <property type="match status" value="2"/>
</dbReference>
<dbReference type="InterPro" id="IPR045851">
    <property type="entry name" value="AMP-bd_C_sf"/>
</dbReference>
<sequence>TSTKLILTNEIYEPRLDKLNIGSACILVINNNEVQTLLNSCRISNPLTYVNSSSLAYVIYTSGTTGTPKGVMIEHRGIVNRIHWMNRMYPLSETDKVLQKTSYSFDVSVWELLWAHWYGASIVFAKPEGHKNVDYLVNLVRKESITIIHFVPSMLGVFVNNLKINNKQEYLNNNDQQYENLLPSVRYVFCSGEVLNLYQIQESQVLLPRAEIHNLYGPTEASIDVLYYNCNSKDIKTVCVDNNLMPLPIGGIGELYIGGVGLARGYLNRADLTAEKFIANPFQTEEEKVHNKNTRLYKTEDLVRWLADGNLEYIGRNDFQVKIRGYRIELGEIENALSSYDGIKQNVVITKEHKNTEEDLAANKYLVGYYVSESKLDEENIIVTRIFYNKNTRLYKTGDLVRWLPDGNLEYIGRNDFQVKIRGYRIELGEIENALSSYDGIGQSVVIAKEHKNTEEDLVVNKYLVGYYVSESKLDEENIIGYLQEKLPEYMIPSVLVHLKELPLTINGKLDRKALPEPEFSSGDNYVAPRNEVEKQALPEPEFSSGDNYVAPRNEVEKQAQKEVAIDNG</sequence>